<evidence type="ECO:0000313" key="2">
    <source>
        <dbReference type="EMBL" id="MCP9273743.1"/>
    </source>
</evidence>
<reference evidence="2 3" key="1">
    <citation type="submission" date="2022-06" db="EMBL/GenBank/DDBJ databases">
        <title>Mycolicibacterium sp. CAU 1645 isolated from seawater.</title>
        <authorList>
            <person name="Kim W."/>
        </authorList>
    </citation>
    <scope>NUCLEOTIDE SEQUENCE [LARGE SCALE GENOMIC DNA]</scope>
    <source>
        <strain evidence="2 3">CAU 1645</strain>
    </source>
</reference>
<dbReference type="PANTHER" id="PTHR39515:SF2">
    <property type="entry name" value="HTH-TYPE TRANSCRIPTIONAL REGULATOR RV0880"/>
    <property type="match status" value="1"/>
</dbReference>
<dbReference type="PANTHER" id="PTHR39515">
    <property type="entry name" value="CONSERVED PROTEIN"/>
    <property type="match status" value="1"/>
</dbReference>
<dbReference type="RefSeq" id="WP_255061053.1">
    <property type="nucleotide sequence ID" value="NZ_JANDBD010000006.1"/>
</dbReference>
<evidence type="ECO:0000313" key="3">
    <source>
        <dbReference type="Proteomes" id="UP001651690"/>
    </source>
</evidence>
<keyword evidence="3" id="KW-1185">Reference proteome</keyword>
<name>A0ABT1M3K1_9MYCO</name>
<proteinExistence type="predicted"/>
<dbReference type="InterPro" id="IPR000835">
    <property type="entry name" value="HTH_MarR-typ"/>
</dbReference>
<evidence type="ECO:0000259" key="1">
    <source>
        <dbReference type="PROSITE" id="PS50995"/>
    </source>
</evidence>
<dbReference type="Gene3D" id="1.10.10.10">
    <property type="entry name" value="Winged helix-like DNA-binding domain superfamily/Winged helix DNA-binding domain"/>
    <property type="match status" value="1"/>
</dbReference>
<protein>
    <submittedName>
        <fullName evidence="2">MarR family transcriptional regulator</fullName>
    </submittedName>
</protein>
<sequence>MTRKPSERVERIGDALDHATDLTVRYLADRAGLSTAAAYAMNRLHREGPARLTTLAAREGVSQPSMTQLVQRLERQGLVVRHEDPEDGRVALVAVSAAGTALLNDRRDVRRARLDEFLDTLPPEEGRALWLAAEVALPILARLIERADACDRDGELLD</sequence>
<dbReference type="InterPro" id="IPR036390">
    <property type="entry name" value="WH_DNA-bd_sf"/>
</dbReference>
<dbReference type="SMART" id="SM00347">
    <property type="entry name" value="HTH_MARR"/>
    <property type="match status" value="1"/>
</dbReference>
<feature type="domain" description="HTH marR-type" evidence="1">
    <location>
        <begin position="1"/>
        <end position="145"/>
    </location>
</feature>
<dbReference type="Pfam" id="PF12802">
    <property type="entry name" value="MarR_2"/>
    <property type="match status" value="1"/>
</dbReference>
<dbReference type="EMBL" id="JANDBD010000006">
    <property type="protein sequence ID" value="MCP9273743.1"/>
    <property type="molecule type" value="Genomic_DNA"/>
</dbReference>
<dbReference type="Proteomes" id="UP001651690">
    <property type="component" value="Unassembled WGS sequence"/>
</dbReference>
<gene>
    <name evidence="2" type="ORF">NM203_16260</name>
</gene>
<dbReference type="InterPro" id="IPR036388">
    <property type="entry name" value="WH-like_DNA-bd_sf"/>
</dbReference>
<organism evidence="2 3">
    <name type="scientific">Mycolicibacterium arenosum</name>
    <dbReference type="NCBI Taxonomy" id="2952157"/>
    <lineage>
        <taxon>Bacteria</taxon>
        <taxon>Bacillati</taxon>
        <taxon>Actinomycetota</taxon>
        <taxon>Actinomycetes</taxon>
        <taxon>Mycobacteriales</taxon>
        <taxon>Mycobacteriaceae</taxon>
        <taxon>Mycolicibacterium</taxon>
    </lineage>
</organism>
<accession>A0ABT1M3K1</accession>
<dbReference type="SUPFAM" id="SSF46785">
    <property type="entry name" value="Winged helix' DNA-binding domain"/>
    <property type="match status" value="1"/>
</dbReference>
<comment type="caution">
    <text evidence="2">The sequence shown here is derived from an EMBL/GenBank/DDBJ whole genome shotgun (WGS) entry which is preliminary data.</text>
</comment>
<dbReference type="PROSITE" id="PS50995">
    <property type="entry name" value="HTH_MARR_2"/>
    <property type="match status" value="1"/>
</dbReference>
<dbReference type="InterPro" id="IPR052526">
    <property type="entry name" value="HTH-type_Bedaq_tolerance"/>
</dbReference>